<name>A0A9Q3JK56_9BASI</name>
<dbReference type="EMBL" id="AVOT02074291">
    <property type="protein sequence ID" value="MBW0563491.1"/>
    <property type="molecule type" value="Genomic_DNA"/>
</dbReference>
<protein>
    <submittedName>
        <fullName evidence="1">Uncharacterized protein</fullName>
    </submittedName>
</protein>
<gene>
    <name evidence="1" type="ORF">O181_103206</name>
</gene>
<dbReference type="OrthoDB" id="412006at2759"/>
<dbReference type="Proteomes" id="UP000765509">
    <property type="component" value="Unassembled WGS sequence"/>
</dbReference>
<keyword evidence="2" id="KW-1185">Reference proteome</keyword>
<sequence length="187" mass="21171">MSLVPTFAALDDIKTSLLTPEGSYFLPIMKHEVSSAISKLPNKKVEGPDNTPNELLKISKDTIKPHLSIIFNACLKTHHFPPQWKEALTTIIRKAGKEDYIDPNTYQPIALLNTLCKLFEKSINDRLTYWAEQSNTLHPGHLGGQLGNSINDAFTMLSTWIHQKWREKKILLGIFLAVKLAYPTVYN</sequence>
<dbReference type="AlphaFoldDB" id="A0A9Q3JK56"/>
<reference evidence="1" key="1">
    <citation type="submission" date="2021-03" db="EMBL/GenBank/DDBJ databases">
        <title>Draft genome sequence of rust myrtle Austropuccinia psidii MF-1, a brazilian biotype.</title>
        <authorList>
            <person name="Quecine M.C."/>
            <person name="Pachon D.M.R."/>
            <person name="Bonatelli M.L."/>
            <person name="Correr F.H."/>
            <person name="Franceschini L.M."/>
            <person name="Leite T.F."/>
            <person name="Margarido G.R.A."/>
            <person name="Almeida C.A."/>
            <person name="Ferrarezi J.A."/>
            <person name="Labate C.A."/>
        </authorList>
    </citation>
    <scope>NUCLEOTIDE SEQUENCE</scope>
    <source>
        <strain evidence="1">MF-1</strain>
    </source>
</reference>
<proteinExistence type="predicted"/>
<evidence type="ECO:0000313" key="1">
    <source>
        <dbReference type="EMBL" id="MBW0563491.1"/>
    </source>
</evidence>
<evidence type="ECO:0000313" key="2">
    <source>
        <dbReference type="Proteomes" id="UP000765509"/>
    </source>
</evidence>
<organism evidence="1 2">
    <name type="scientific">Austropuccinia psidii MF-1</name>
    <dbReference type="NCBI Taxonomy" id="1389203"/>
    <lineage>
        <taxon>Eukaryota</taxon>
        <taxon>Fungi</taxon>
        <taxon>Dikarya</taxon>
        <taxon>Basidiomycota</taxon>
        <taxon>Pucciniomycotina</taxon>
        <taxon>Pucciniomycetes</taxon>
        <taxon>Pucciniales</taxon>
        <taxon>Sphaerophragmiaceae</taxon>
        <taxon>Austropuccinia</taxon>
    </lineage>
</organism>
<comment type="caution">
    <text evidence="1">The sequence shown here is derived from an EMBL/GenBank/DDBJ whole genome shotgun (WGS) entry which is preliminary data.</text>
</comment>
<dbReference type="PANTHER" id="PTHR19446">
    <property type="entry name" value="REVERSE TRANSCRIPTASES"/>
    <property type="match status" value="1"/>
</dbReference>
<accession>A0A9Q3JK56</accession>